<protein>
    <recommendedName>
        <fullName evidence="5">Asp23/Gls24 family envelope stress response protein</fullName>
    </recommendedName>
</protein>
<dbReference type="STRING" id="1424659.SAMN05216368_11255"/>
<organism evidence="1 3">
    <name type="scientific">Cryobacterium flavum</name>
    <dbReference type="NCBI Taxonomy" id="1424659"/>
    <lineage>
        <taxon>Bacteria</taxon>
        <taxon>Bacillati</taxon>
        <taxon>Actinomycetota</taxon>
        <taxon>Actinomycetes</taxon>
        <taxon>Micrococcales</taxon>
        <taxon>Microbacteriaceae</taxon>
        <taxon>Cryobacterium</taxon>
    </lineage>
</organism>
<accession>A0A4R8UW51</accession>
<dbReference type="Proteomes" id="UP000298252">
    <property type="component" value="Unassembled WGS sequence"/>
</dbReference>
<evidence type="ECO:0008006" key="5">
    <source>
        <dbReference type="Google" id="ProtNLM"/>
    </source>
</evidence>
<evidence type="ECO:0000313" key="1">
    <source>
        <dbReference type="EMBL" id="SDO20224.1"/>
    </source>
</evidence>
<dbReference type="RefSeq" id="WP_092341691.1">
    <property type="nucleotide sequence ID" value="NZ_FNIB01000012.1"/>
</dbReference>
<reference evidence="1 3" key="1">
    <citation type="submission" date="2016-10" db="EMBL/GenBank/DDBJ databases">
        <authorList>
            <person name="Varghese N."/>
            <person name="Submissions S."/>
        </authorList>
    </citation>
    <scope>NUCLEOTIDE SEQUENCE [LARGE SCALE GENOMIC DNA]</scope>
    <source>
        <strain evidence="1 3">CGMCC 1.11215</strain>
    </source>
</reference>
<dbReference type="EMBL" id="FNIB01000012">
    <property type="protein sequence ID" value="SDO20224.1"/>
    <property type="molecule type" value="Genomic_DNA"/>
</dbReference>
<evidence type="ECO:0000313" key="4">
    <source>
        <dbReference type="Proteomes" id="UP000298252"/>
    </source>
</evidence>
<evidence type="ECO:0000313" key="2">
    <source>
        <dbReference type="EMBL" id="TFB72008.1"/>
    </source>
</evidence>
<reference evidence="2 4" key="2">
    <citation type="submission" date="2019-03" db="EMBL/GenBank/DDBJ databases">
        <title>Genomics of glacier-inhabiting Cryobacterium strains.</title>
        <authorList>
            <person name="Liu Q."/>
            <person name="Xin Y.-H."/>
        </authorList>
    </citation>
    <scope>NUCLEOTIDE SEQUENCE [LARGE SCALE GENOMIC DNA]</scope>
    <source>
        <strain evidence="2 4">Hh8</strain>
    </source>
</reference>
<dbReference type="EMBL" id="SOFD01000044">
    <property type="protein sequence ID" value="TFB72008.1"/>
    <property type="molecule type" value="Genomic_DNA"/>
</dbReference>
<dbReference type="AlphaFoldDB" id="A0A4R8UW51"/>
<dbReference type="Proteomes" id="UP000199639">
    <property type="component" value="Unassembled WGS sequence"/>
</dbReference>
<name>A0A4R8UW51_9MICO</name>
<proteinExistence type="predicted"/>
<keyword evidence="4" id="KW-1185">Reference proteome</keyword>
<gene>
    <name evidence="2" type="ORF">E3O21_19415</name>
    <name evidence="1" type="ORF">SAMN05216368_11255</name>
</gene>
<evidence type="ECO:0000313" key="3">
    <source>
        <dbReference type="Proteomes" id="UP000199639"/>
    </source>
</evidence>
<sequence>MTTVIPFTDQLDALVRQVPGVDALYPARSIVATVLTTALDAVAHHAPAAPLVYTVAQSDGVRVTAKIGIGAAESSADVSGRVHDAIAEHLRQVGNPTVAQIAVIVARIG</sequence>